<keyword evidence="3" id="KW-1185">Reference proteome</keyword>
<dbReference type="Proteomes" id="UP000270673">
    <property type="component" value="Chromosome"/>
</dbReference>
<dbReference type="EMBL" id="CP032819">
    <property type="protein sequence ID" value="AZS30415.1"/>
    <property type="molecule type" value="Genomic_DNA"/>
</dbReference>
<feature type="transmembrane region" description="Helical" evidence="1">
    <location>
        <begin position="446"/>
        <end position="470"/>
    </location>
</feature>
<evidence type="ECO:0000313" key="3">
    <source>
        <dbReference type="Proteomes" id="UP000270673"/>
    </source>
</evidence>
<feature type="transmembrane region" description="Helical" evidence="1">
    <location>
        <begin position="509"/>
        <end position="529"/>
    </location>
</feature>
<feature type="transmembrane region" description="Helical" evidence="1">
    <location>
        <begin position="256"/>
        <end position="279"/>
    </location>
</feature>
<feature type="transmembrane region" description="Helical" evidence="1">
    <location>
        <begin position="197"/>
        <end position="216"/>
    </location>
</feature>
<keyword evidence="1" id="KW-0472">Membrane</keyword>
<dbReference type="RefSeq" id="WP_106481068.1">
    <property type="nucleotide sequence ID" value="NZ_CP032819.1"/>
</dbReference>
<feature type="transmembrane region" description="Helical" evidence="1">
    <location>
        <begin position="53"/>
        <end position="74"/>
    </location>
</feature>
<keyword evidence="1" id="KW-1133">Transmembrane helix</keyword>
<feature type="transmembrane region" description="Helical" evidence="1">
    <location>
        <begin position="482"/>
        <end position="503"/>
    </location>
</feature>
<feature type="transmembrane region" description="Helical" evidence="1">
    <location>
        <begin position="369"/>
        <end position="389"/>
    </location>
</feature>
<feature type="transmembrane region" description="Helical" evidence="1">
    <location>
        <begin position="80"/>
        <end position="99"/>
    </location>
</feature>
<dbReference type="AlphaFoldDB" id="A0A3S9VV37"/>
<feature type="transmembrane region" description="Helical" evidence="1">
    <location>
        <begin position="410"/>
        <end position="440"/>
    </location>
</feature>
<evidence type="ECO:0000256" key="1">
    <source>
        <dbReference type="SAM" id="Phobius"/>
    </source>
</evidence>
<organism evidence="2 3">
    <name type="scientific">Butyricimonas faecalis</name>
    <dbReference type="NCBI Taxonomy" id="2093856"/>
    <lineage>
        <taxon>Bacteria</taxon>
        <taxon>Pseudomonadati</taxon>
        <taxon>Bacteroidota</taxon>
        <taxon>Bacteroidia</taxon>
        <taxon>Bacteroidales</taxon>
        <taxon>Odoribacteraceae</taxon>
        <taxon>Butyricimonas</taxon>
    </lineage>
</organism>
<evidence type="ECO:0000313" key="2">
    <source>
        <dbReference type="EMBL" id="AZS30415.1"/>
    </source>
</evidence>
<feature type="transmembrane region" description="Helical" evidence="1">
    <location>
        <begin position="163"/>
        <end position="185"/>
    </location>
</feature>
<accession>A0A3S9VV37</accession>
<sequence length="541" mass="60903">MIKVVAQILRLFRGMFTRMGVDFDRMLAIVTVKLTLDNRIDRSGRNKKNASNALMKQGILLGICGPIFFLSGIASGAFEVSLLLFQSYLFLMLLMSFMMEYSRILFDGKDNHILQCLPVNSKTILVARLMSMLVYMFFLSGCMSVVPTVIVCCWKGVVSGVFFIVSVFLNTVFTLLFANAVYLGVMRFVSVEKFQRVVSYAQVVLIAGVALSYQLVGQFTRSVQLDVFHPGNWVYFTPPCYFMSLTVLGKQPTGPVLLLALIGVGLVGVLGYITVAYLAPYFSVKAGRLNSYTPESKKCKGGKEEWLYALARVCGRSPMQVTGFVLGWRMTRDNLKFRQGVLPMMIYTVCLAIFFLYQGQQEEVGGIAYYMPLYMMTMIGIGIQMNMSITDKGDLLWLYRSKPLVRPGALILGCFKALFVKYYLPAYVLLCGIFIVMLGWVVLPDLLFVLAVSTLVSYVYLWFSGMLFPFSKEKSSMDSGRNMLRVVVLMLMLVLVGGAHVLVMRLSWFGIWAAIAVVVFLVFLMEFVICRVSWRKVISNY</sequence>
<dbReference type="KEGG" id="buy:D8S85_13235"/>
<feature type="transmembrane region" description="Helical" evidence="1">
    <location>
        <begin position="132"/>
        <end position="157"/>
    </location>
</feature>
<reference evidence="2 3" key="1">
    <citation type="submission" date="2018-10" db="EMBL/GenBank/DDBJ databases">
        <title>Butyricimonas faecalis sp. nov., isolated from human faeces and emended description of the genus Butyricimonas.</title>
        <authorList>
            <person name="Le Roy T."/>
            <person name="Van der Smissen P."/>
            <person name="Paquot A."/>
            <person name="Delzenne N."/>
            <person name="Muccioli G."/>
            <person name="Collet J.-F."/>
            <person name="Cani P.D."/>
        </authorList>
    </citation>
    <scope>NUCLEOTIDE SEQUENCE [LARGE SCALE GENOMIC DNA]</scope>
    <source>
        <strain evidence="2 3">H184</strain>
    </source>
</reference>
<protein>
    <submittedName>
        <fullName evidence="2">Uncharacterized protein</fullName>
    </submittedName>
</protein>
<proteinExistence type="predicted"/>
<feature type="transmembrane region" description="Helical" evidence="1">
    <location>
        <begin position="340"/>
        <end position="357"/>
    </location>
</feature>
<keyword evidence="1" id="KW-0812">Transmembrane</keyword>
<gene>
    <name evidence="2" type="ORF">D8S85_13235</name>
</gene>
<dbReference type="OrthoDB" id="2659138at2"/>
<name>A0A3S9VV37_9BACT</name>